<keyword evidence="2" id="KW-0521">NADP</keyword>
<accession>A0A1A2ER88</accession>
<dbReference type="GO" id="GO:0016491">
    <property type="term" value="F:oxidoreductase activity"/>
    <property type="evidence" value="ECO:0007669"/>
    <property type="project" value="UniProtKB-KW"/>
</dbReference>
<proteinExistence type="inferred from homology"/>
<dbReference type="Proteomes" id="UP000093985">
    <property type="component" value="Unassembled WGS sequence"/>
</dbReference>
<dbReference type="SUPFAM" id="SSF51735">
    <property type="entry name" value="NAD(P)-binding Rossmann-fold domains"/>
    <property type="match status" value="1"/>
</dbReference>
<evidence type="ECO:0000256" key="2">
    <source>
        <dbReference type="ARBA" id="ARBA00022857"/>
    </source>
</evidence>
<organism evidence="4 5">
    <name type="scientific">Mycolicibacter sinensis (strain JDM601)</name>
    <name type="common">Mycobacterium sinense</name>
    <dbReference type="NCBI Taxonomy" id="875328"/>
    <lineage>
        <taxon>Bacteria</taxon>
        <taxon>Bacillati</taxon>
        <taxon>Actinomycetota</taxon>
        <taxon>Actinomycetes</taxon>
        <taxon>Mycobacteriales</taxon>
        <taxon>Mycobacteriaceae</taxon>
        <taxon>Mycolicibacter</taxon>
    </lineage>
</organism>
<dbReference type="InterPro" id="IPR052178">
    <property type="entry name" value="Sec_Metab_Biosynth_SDR"/>
</dbReference>
<evidence type="ECO:0000313" key="5">
    <source>
        <dbReference type="Proteomes" id="UP000093985"/>
    </source>
</evidence>
<dbReference type="PANTHER" id="PTHR43618:SF17">
    <property type="entry name" value="RHAMNOLIPIDS BIOSYNTHESIS 3-OXOACYL-[ACYL-CARRIER-PROTEIN] REDUCTASE"/>
    <property type="match status" value="1"/>
</dbReference>
<dbReference type="FunFam" id="3.40.50.720:FF:000084">
    <property type="entry name" value="Short-chain dehydrogenase reductase"/>
    <property type="match status" value="1"/>
</dbReference>
<dbReference type="PANTHER" id="PTHR43618">
    <property type="entry name" value="7-ALPHA-HYDROXYSTEROID DEHYDROGENASE"/>
    <property type="match status" value="1"/>
</dbReference>
<gene>
    <name evidence="4" type="ORF">A5771_06840</name>
</gene>
<reference evidence="5" key="1">
    <citation type="submission" date="2016-06" db="EMBL/GenBank/DDBJ databases">
        <authorList>
            <person name="Sutton G."/>
            <person name="Brinkac L."/>
            <person name="Sanka R."/>
            <person name="Adams M."/>
            <person name="Lau E."/>
            <person name="Mehaffy C."/>
            <person name="Tameris M."/>
            <person name="Hatherill M."/>
            <person name="Hanekom W."/>
            <person name="Mahomed H."/>
            <person name="Mcshane H."/>
        </authorList>
    </citation>
    <scope>NUCLEOTIDE SEQUENCE [LARGE SCALE GENOMIC DNA]</scope>
    <source>
        <strain evidence="5">852014-51077_SCH5608930-a</strain>
    </source>
</reference>
<dbReference type="Pfam" id="PF13561">
    <property type="entry name" value="adh_short_C2"/>
    <property type="match status" value="1"/>
</dbReference>
<protein>
    <submittedName>
        <fullName evidence="4">3-oxoacyl-ACP reductase</fullName>
    </submittedName>
</protein>
<keyword evidence="3" id="KW-0560">Oxidoreductase</keyword>
<evidence type="ECO:0000256" key="3">
    <source>
        <dbReference type="ARBA" id="ARBA00023002"/>
    </source>
</evidence>
<dbReference type="InterPro" id="IPR002347">
    <property type="entry name" value="SDR_fam"/>
</dbReference>
<evidence type="ECO:0000313" key="4">
    <source>
        <dbReference type="EMBL" id="OBG07351.1"/>
    </source>
</evidence>
<dbReference type="RefSeq" id="WP_064854748.1">
    <property type="nucleotide sequence ID" value="NZ_LZIM01000100.1"/>
</dbReference>
<dbReference type="InterPro" id="IPR036291">
    <property type="entry name" value="NAD(P)-bd_dom_sf"/>
</dbReference>
<dbReference type="EMBL" id="LZIN01000038">
    <property type="protein sequence ID" value="OBG07351.1"/>
    <property type="molecule type" value="Genomic_DNA"/>
</dbReference>
<dbReference type="Gene3D" id="3.40.50.720">
    <property type="entry name" value="NAD(P)-binding Rossmann-like Domain"/>
    <property type="match status" value="1"/>
</dbReference>
<dbReference type="OrthoDB" id="286404at2"/>
<dbReference type="PRINTS" id="PR00081">
    <property type="entry name" value="GDHRDH"/>
</dbReference>
<dbReference type="PRINTS" id="PR00080">
    <property type="entry name" value="SDRFAMILY"/>
</dbReference>
<dbReference type="AlphaFoldDB" id="A0A1A2ER88"/>
<evidence type="ECO:0000256" key="1">
    <source>
        <dbReference type="ARBA" id="ARBA00006484"/>
    </source>
</evidence>
<name>A0A1A2ER88_MYCSD</name>
<comment type="similarity">
    <text evidence="1">Belongs to the short-chain dehydrogenases/reductases (SDR) family.</text>
</comment>
<sequence>MFPELFSVAGKTALVTGGTSGIGYMIAEGYLRAGVRVYISSRKPEACRQAEQDLSRFGEVHAIPADASREDQCRNLIDAIAAREDQLHILVNNAGATWGAAFDDFPPAAFDKVLTLNVKAPFVLTQLARPMLEAASVPDDPARVINIGSIDGLAVPRVPNFSYSASKAAIHQLTRHLAAELAPSILVNAIAPGPFPSKMMAATLDAVGEQLEAASPVKRIGRTEDIAAAAVYLAAPATNFMTGAVIPLDGGLSTTAGIRL</sequence>
<dbReference type="InterPro" id="IPR020904">
    <property type="entry name" value="Sc_DH/Rdtase_CS"/>
</dbReference>
<comment type="caution">
    <text evidence="4">The sequence shown here is derived from an EMBL/GenBank/DDBJ whole genome shotgun (WGS) entry which is preliminary data.</text>
</comment>
<dbReference type="PROSITE" id="PS00061">
    <property type="entry name" value="ADH_SHORT"/>
    <property type="match status" value="1"/>
</dbReference>